<evidence type="ECO:0000256" key="1">
    <source>
        <dbReference type="ARBA" id="ARBA00022723"/>
    </source>
</evidence>
<dbReference type="EMBL" id="JBHSMI010000067">
    <property type="protein sequence ID" value="MFC5407346.1"/>
    <property type="molecule type" value="Genomic_DNA"/>
</dbReference>
<evidence type="ECO:0000256" key="2">
    <source>
        <dbReference type="ARBA" id="ARBA00023004"/>
    </source>
</evidence>
<keyword evidence="4" id="KW-1185">Reference proteome</keyword>
<reference evidence="4" key="1">
    <citation type="journal article" date="2019" name="Int. J. Syst. Evol. Microbiol.">
        <title>The Global Catalogue of Microorganisms (GCM) 10K type strain sequencing project: providing services to taxonomists for standard genome sequencing and annotation.</title>
        <authorList>
            <consortium name="The Broad Institute Genomics Platform"/>
            <consortium name="The Broad Institute Genome Sequencing Center for Infectious Disease"/>
            <person name="Wu L."/>
            <person name="Ma J."/>
        </authorList>
    </citation>
    <scope>NUCLEOTIDE SEQUENCE [LARGE SCALE GENOMIC DNA]</scope>
    <source>
        <strain evidence="4">CGMCC 1.18575</strain>
    </source>
</reference>
<dbReference type="PANTHER" id="PTHR20883">
    <property type="entry name" value="PHYTANOYL-COA DIOXYGENASE DOMAIN CONTAINING 1"/>
    <property type="match status" value="1"/>
</dbReference>
<gene>
    <name evidence="3" type="ORF">ACFPOF_31840</name>
</gene>
<dbReference type="Proteomes" id="UP001596113">
    <property type="component" value="Unassembled WGS sequence"/>
</dbReference>
<protein>
    <submittedName>
        <fullName evidence="3">Phytanoyl-CoA dioxygenase family protein</fullName>
    </submittedName>
</protein>
<name>A0ABW0I1F1_9BACL</name>
<evidence type="ECO:0000313" key="4">
    <source>
        <dbReference type="Proteomes" id="UP001596113"/>
    </source>
</evidence>
<dbReference type="RefSeq" id="WP_378139930.1">
    <property type="nucleotide sequence ID" value="NZ_JBHSMI010000067.1"/>
</dbReference>
<dbReference type="Gene3D" id="2.60.120.620">
    <property type="entry name" value="q2cbj1_9rhob like domain"/>
    <property type="match status" value="1"/>
</dbReference>
<dbReference type="Pfam" id="PF05721">
    <property type="entry name" value="PhyH"/>
    <property type="match status" value="1"/>
</dbReference>
<keyword evidence="3" id="KW-0560">Oxidoreductase</keyword>
<dbReference type="PANTHER" id="PTHR20883:SF15">
    <property type="entry name" value="PHYTANOYL-COA DIOXYGENASE DOMAIN-CONTAINING PROTEIN 1"/>
    <property type="match status" value="1"/>
</dbReference>
<keyword evidence="1" id="KW-0479">Metal-binding</keyword>
<keyword evidence="2" id="KW-0408">Iron</keyword>
<accession>A0ABW0I1F1</accession>
<dbReference type="GO" id="GO:0051213">
    <property type="term" value="F:dioxygenase activity"/>
    <property type="evidence" value="ECO:0007669"/>
    <property type="project" value="UniProtKB-KW"/>
</dbReference>
<organism evidence="3 4">
    <name type="scientific">Cohnella soli</name>
    <dbReference type="NCBI Taxonomy" id="425005"/>
    <lineage>
        <taxon>Bacteria</taxon>
        <taxon>Bacillati</taxon>
        <taxon>Bacillota</taxon>
        <taxon>Bacilli</taxon>
        <taxon>Bacillales</taxon>
        <taxon>Paenibacillaceae</taxon>
        <taxon>Cohnella</taxon>
    </lineage>
</organism>
<comment type="caution">
    <text evidence="3">The sequence shown here is derived from an EMBL/GenBank/DDBJ whole genome shotgun (WGS) entry which is preliminary data.</text>
</comment>
<dbReference type="InterPro" id="IPR008775">
    <property type="entry name" value="Phytyl_CoA_dOase-like"/>
</dbReference>
<dbReference type="SUPFAM" id="SSF51197">
    <property type="entry name" value="Clavaminate synthase-like"/>
    <property type="match status" value="1"/>
</dbReference>
<keyword evidence="3" id="KW-0223">Dioxygenase</keyword>
<evidence type="ECO:0000313" key="3">
    <source>
        <dbReference type="EMBL" id="MFC5407346.1"/>
    </source>
</evidence>
<sequence>MLSASSDMLSRIRSHGYVHLKNGITLHQIEAINSEHKKAWLEQIAAGKIKQDTSDPLHSLFPPIRDLHYDNPTIRDFVLSPALFQLMEFLIGEEPLIITTNYYYYGPGMRGMNFHQDNYGIGVSPGTCYALWIGLDQAALSYNCLRFAKNTESLTLLSPEELSLKYPGNRMDHPVQYEDVETAPGDFVIYNGQIVHATTDNTTDTHIRRSLVIHYAPRSAEKLVLNFNKLLNRNGEKVKKRADFSSRQ</sequence>
<proteinExistence type="predicted"/>